<name>A0A8H5LZ45_9AGAR</name>
<accession>A0A8H5LZ45</accession>
<protein>
    <submittedName>
        <fullName evidence="2">Uncharacterized protein</fullName>
    </submittedName>
</protein>
<dbReference type="AlphaFoldDB" id="A0A8H5LZ45"/>
<sequence length="151" mass="15961">MSSTPKGRTYPIAATHGIADIVLDNKSYSKLLAEDSRESHPAPKPTIEQVATTQEIDGSLPSQRKPPAISIADLVLDDVTYDAILSSAAKGLHHSSESQRPPPTPPLADDARTPPNSPTSGPWNQSLVSVSADIMTREGVKRSGGADGREL</sequence>
<dbReference type="OrthoDB" id="3056136at2759"/>
<comment type="caution">
    <text evidence="2">The sequence shown here is derived from an EMBL/GenBank/DDBJ whole genome shotgun (WGS) entry which is preliminary data.</text>
</comment>
<feature type="compositionally biased region" description="Polar residues" evidence="1">
    <location>
        <begin position="118"/>
        <end position="129"/>
    </location>
</feature>
<gene>
    <name evidence="2" type="ORF">D9615_008962</name>
</gene>
<evidence type="ECO:0000313" key="3">
    <source>
        <dbReference type="Proteomes" id="UP000565441"/>
    </source>
</evidence>
<feature type="region of interest" description="Disordered" evidence="1">
    <location>
        <begin position="90"/>
        <end position="151"/>
    </location>
</feature>
<keyword evidence="3" id="KW-1185">Reference proteome</keyword>
<dbReference type="Proteomes" id="UP000565441">
    <property type="component" value="Unassembled WGS sequence"/>
</dbReference>
<proteinExistence type="predicted"/>
<reference evidence="2 3" key="1">
    <citation type="journal article" date="2020" name="ISME J.">
        <title>Uncovering the hidden diversity of litter-decomposition mechanisms in mushroom-forming fungi.</title>
        <authorList>
            <person name="Floudas D."/>
            <person name="Bentzer J."/>
            <person name="Ahren D."/>
            <person name="Johansson T."/>
            <person name="Persson P."/>
            <person name="Tunlid A."/>
        </authorList>
    </citation>
    <scope>NUCLEOTIDE SEQUENCE [LARGE SCALE GENOMIC DNA]</scope>
    <source>
        <strain evidence="2 3">CBS 661.87</strain>
    </source>
</reference>
<dbReference type="EMBL" id="JAACJP010000035">
    <property type="protein sequence ID" value="KAF5374709.1"/>
    <property type="molecule type" value="Genomic_DNA"/>
</dbReference>
<evidence type="ECO:0000313" key="2">
    <source>
        <dbReference type="EMBL" id="KAF5374709.1"/>
    </source>
</evidence>
<organism evidence="2 3">
    <name type="scientific">Tricholomella constricta</name>
    <dbReference type="NCBI Taxonomy" id="117010"/>
    <lineage>
        <taxon>Eukaryota</taxon>
        <taxon>Fungi</taxon>
        <taxon>Dikarya</taxon>
        <taxon>Basidiomycota</taxon>
        <taxon>Agaricomycotina</taxon>
        <taxon>Agaricomycetes</taxon>
        <taxon>Agaricomycetidae</taxon>
        <taxon>Agaricales</taxon>
        <taxon>Tricholomatineae</taxon>
        <taxon>Lyophyllaceae</taxon>
        <taxon>Tricholomella</taxon>
    </lineage>
</organism>
<evidence type="ECO:0000256" key="1">
    <source>
        <dbReference type="SAM" id="MobiDB-lite"/>
    </source>
</evidence>